<keyword evidence="10 13" id="KW-1133">Transmembrane helix</keyword>
<dbReference type="STRING" id="169760.PSTEL_13660"/>
<evidence type="ECO:0000256" key="4">
    <source>
        <dbReference type="ARBA" id="ARBA00022475"/>
    </source>
</evidence>
<evidence type="ECO:0000259" key="14">
    <source>
        <dbReference type="PROSITE" id="PS50109"/>
    </source>
</evidence>
<keyword evidence="12 13" id="KW-0472">Membrane</keyword>
<evidence type="ECO:0000256" key="10">
    <source>
        <dbReference type="ARBA" id="ARBA00022989"/>
    </source>
</evidence>
<evidence type="ECO:0000256" key="2">
    <source>
        <dbReference type="ARBA" id="ARBA00004651"/>
    </source>
</evidence>
<dbReference type="GO" id="GO:0005524">
    <property type="term" value="F:ATP binding"/>
    <property type="evidence" value="ECO:0007669"/>
    <property type="project" value="UniProtKB-KW"/>
</dbReference>
<comment type="subcellular location">
    <subcellularLocation>
        <location evidence="2">Cell membrane</location>
        <topology evidence="2">Multi-pass membrane protein</topology>
    </subcellularLocation>
</comment>
<evidence type="ECO:0000313" key="15">
    <source>
        <dbReference type="EMBL" id="AIQ63978.1"/>
    </source>
</evidence>
<keyword evidence="6 13" id="KW-0812">Transmembrane</keyword>
<evidence type="ECO:0000256" key="6">
    <source>
        <dbReference type="ARBA" id="ARBA00022692"/>
    </source>
</evidence>
<dbReference type="SMART" id="SM00387">
    <property type="entry name" value="HATPase_c"/>
    <property type="match status" value="1"/>
</dbReference>
<feature type="transmembrane region" description="Helical" evidence="13">
    <location>
        <begin position="35"/>
        <end position="55"/>
    </location>
</feature>
<keyword evidence="16" id="KW-1185">Reference proteome</keyword>
<dbReference type="GO" id="GO:0000155">
    <property type="term" value="F:phosphorelay sensor kinase activity"/>
    <property type="evidence" value="ECO:0007669"/>
    <property type="project" value="TreeGrafter"/>
</dbReference>
<evidence type="ECO:0000256" key="7">
    <source>
        <dbReference type="ARBA" id="ARBA00022741"/>
    </source>
</evidence>
<dbReference type="InterPro" id="IPR050351">
    <property type="entry name" value="BphY/WalK/GraS-like"/>
</dbReference>
<dbReference type="Pfam" id="PF02518">
    <property type="entry name" value="HATPase_c"/>
    <property type="match status" value="1"/>
</dbReference>
<dbReference type="Proteomes" id="UP000029507">
    <property type="component" value="Chromosome"/>
</dbReference>
<evidence type="ECO:0000313" key="16">
    <source>
        <dbReference type="Proteomes" id="UP000029507"/>
    </source>
</evidence>
<reference evidence="15 16" key="1">
    <citation type="submission" date="2014-08" db="EMBL/GenBank/DDBJ databases">
        <title>Comparative genomics of the Paenibacillus odorifer group.</title>
        <authorList>
            <person name="den Bakker H.C."/>
            <person name="Tsai Y.-C."/>
            <person name="Martin N."/>
            <person name="Korlach J."/>
            <person name="Wiedmann M."/>
        </authorList>
    </citation>
    <scope>NUCLEOTIDE SEQUENCE [LARGE SCALE GENOMIC DNA]</scope>
    <source>
        <strain evidence="15 16">DSM 14472</strain>
    </source>
</reference>
<evidence type="ECO:0000256" key="9">
    <source>
        <dbReference type="ARBA" id="ARBA00022840"/>
    </source>
</evidence>
<dbReference type="InterPro" id="IPR004358">
    <property type="entry name" value="Sig_transdc_His_kin-like_C"/>
</dbReference>
<keyword evidence="7" id="KW-0547">Nucleotide-binding</keyword>
<organism evidence="15 16">
    <name type="scientific">Paenibacillus stellifer</name>
    <dbReference type="NCBI Taxonomy" id="169760"/>
    <lineage>
        <taxon>Bacteria</taxon>
        <taxon>Bacillati</taxon>
        <taxon>Bacillota</taxon>
        <taxon>Bacilli</taxon>
        <taxon>Bacillales</taxon>
        <taxon>Paenibacillaceae</taxon>
        <taxon>Paenibacillus</taxon>
    </lineage>
</organism>
<dbReference type="GO" id="GO:0004721">
    <property type="term" value="F:phosphoprotein phosphatase activity"/>
    <property type="evidence" value="ECO:0007669"/>
    <property type="project" value="TreeGrafter"/>
</dbReference>
<protein>
    <recommendedName>
        <fullName evidence="3">histidine kinase</fullName>
        <ecNumber evidence="3">2.7.13.3</ecNumber>
    </recommendedName>
</protein>
<accession>A0A089LXL7</accession>
<dbReference type="OrthoDB" id="9780487at2"/>
<name>A0A089LXL7_9BACL</name>
<keyword evidence="5" id="KW-0808">Transferase</keyword>
<keyword evidence="8 15" id="KW-0418">Kinase</keyword>
<sequence>MIANFLKERLSWILMFILGQAIIVFIAYLDNMIPLQPVLYIVFLSMIAFAAFLVLRYRNETRFYRSLKDWESSLDLTEITKADSPFERLVEDSLIGQTERLKRDASLERTRFELEQDELLSWIHEVKTPLTTMHLIIERMDDSSLKVQLTYEWLRIHLLLDQELHRKRISFIENDLYMEKVSLNALVVGEIRTLKSWCIAKGIGFELQLDMDEVLSDAKWLAFILRQILTNAVKYSQDGEIIVRSYVREDQTVLEITDFGRGIDSRDLPRIFDKGFTSTMEHHDNASTGMGLYLVRRAADPLGIRISVRSAPGEGSTFTLVFSKRNEFVKLSGV</sequence>
<evidence type="ECO:0000256" key="1">
    <source>
        <dbReference type="ARBA" id="ARBA00000085"/>
    </source>
</evidence>
<dbReference type="RefSeq" id="WP_038695899.1">
    <property type="nucleotide sequence ID" value="NZ_CP009286.1"/>
</dbReference>
<gene>
    <name evidence="15" type="ORF">PSTEL_13660</name>
</gene>
<evidence type="ECO:0000256" key="11">
    <source>
        <dbReference type="ARBA" id="ARBA00023012"/>
    </source>
</evidence>
<dbReference type="EC" id="2.7.13.3" evidence="3"/>
<keyword evidence="11" id="KW-0902">Two-component regulatory system</keyword>
<keyword evidence="4" id="KW-1003">Cell membrane</keyword>
<dbReference type="Gene3D" id="3.30.565.10">
    <property type="entry name" value="Histidine kinase-like ATPase, C-terminal domain"/>
    <property type="match status" value="1"/>
</dbReference>
<dbReference type="PRINTS" id="PR00344">
    <property type="entry name" value="BCTRLSENSOR"/>
</dbReference>
<dbReference type="PANTHER" id="PTHR45453:SF2">
    <property type="entry name" value="HISTIDINE KINASE"/>
    <property type="match status" value="1"/>
</dbReference>
<evidence type="ECO:0000256" key="8">
    <source>
        <dbReference type="ARBA" id="ARBA00022777"/>
    </source>
</evidence>
<evidence type="ECO:0000256" key="12">
    <source>
        <dbReference type="ARBA" id="ARBA00023136"/>
    </source>
</evidence>
<dbReference type="GO" id="GO:0005886">
    <property type="term" value="C:plasma membrane"/>
    <property type="evidence" value="ECO:0007669"/>
    <property type="project" value="UniProtKB-SubCell"/>
</dbReference>
<dbReference type="HOGENOM" id="CLU_000445_13_1_9"/>
<evidence type="ECO:0000256" key="13">
    <source>
        <dbReference type="SAM" id="Phobius"/>
    </source>
</evidence>
<feature type="transmembrane region" description="Helical" evidence="13">
    <location>
        <begin position="12"/>
        <end position="29"/>
    </location>
</feature>
<evidence type="ECO:0000256" key="5">
    <source>
        <dbReference type="ARBA" id="ARBA00022679"/>
    </source>
</evidence>
<dbReference type="SUPFAM" id="SSF55874">
    <property type="entry name" value="ATPase domain of HSP90 chaperone/DNA topoisomerase II/histidine kinase"/>
    <property type="match status" value="1"/>
</dbReference>
<proteinExistence type="predicted"/>
<dbReference type="GO" id="GO:0016036">
    <property type="term" value="P:cellular response to phosphate starvation"/>
    <property type="evidence" value="ECO:0007669"/>
    <property type="project" value="TreeGrafter"/>
</dbReference>
<keyword evidence="9" id="KW-0067">ATP-binding</keyword>
<dbReference type="EMBL" id="CP009286">
    <property type="protein sequence ID" value="AIQ63978.1"/>
    <property type="molecule type" value="Genomic_DNA"/>
</dbReference>
<dbReference type="InterPro" id="IPR036890">
    <property type="entry name" value="HATPase_C_sf"/>
</dbReference>
<dbReference type="PROSITE" id="PS50109">
    <property type="entry name" value="HIS_KIN"/>
    <property type="match status" value="1"/>
</dbReference>
<dbReference type="InterPro" id="IPR005467">
    <property type="entry name" value="His_kinase_dom"/>
</dbReference>
<feature type="domain" description="Histidine kinase" evidence="14">
    <location>
        <begin position="121"/>
        <end position="326"/>
    </location>
</feature>
<dbReference type="AlphaFoldDB" id="A0A089LXL7"/>
<evidence type="ECO:0000256" key="3">
    <source>
        <dbReference type="ARBA" id="ARBA00012438"/>
    </source>
</evidence>
<comment type="catalytic activity">
    <reaction evidence="1">
        <text>ATP + protein L-histidine = ADP + protein N-phospho-L-histidine.</text>
        <dbReference type="EC" id="2.7.13.3"/>
    </reaction>
</comment>
<dbReference type="KEGG" id="pste:PSTEL_13660"/>
<dbReference type="PANTHER" id="PTHR45453">
    <property type="entry name" value="PHOSPHATE REGULON SENSOR PROTEIN PHOR"/>
    <property type="match status" value="1"/>
</dbReference>
<dbReference type="InterPro" id="IPR003594">
    <property type="entry name" value="HATPase_dom"/>
</dbReference>